<evidence type="ECO:0000256" key="3">
    <source>
        <dbReference type="ARBA" id="ARBA00022777"/>
    </source>
</evidence>
<feature type="region of interest" description="Disordered" evidence="5">
    <location>
        <begin position="188"/>
        <end position="219"/>
    </location>
</feature>
<dbReference type="InterPro" id="IPR000719">
    <property type="entry name" value="Prot_kinase_dom"/>
</dbReference>
<name>A0ABT0U9P0_9BACT</name>
<evidence type="ECO:0000256" key="5">
    <source>
        <dbReference type="SAM" id="MobiDB-lite"/>
    </source>
</evidence>
<evidence type="ECO:0000256" key="1">
    <source>
        <dbReference type="ARBA" id="ARBA00022679"/>
    </source>
</evidence>
<reference evidence="7 8" key="1">
    <citation type="journal article" date="2022" name="Syst. Appl. Microbiol.">
        <title>Rhodopirellula aestuarii sp. nov., a novel member of the genus Rhodopirellula isolated from brackish sediments collected in the Tagus River estuary, Portugal.</title>
        <authorList>
            <person name="Vitorino I.R."/>
            <person name="Klimek D."/>
            <person name="Calusinska M."/>
            <person name="Lobo-da-Cunha A."/>
            <person name="Vasconcelos V."/>
            <person name="Lage O.M."/>
        </authorList>
    </citation>
    <scope>NUCLEOTIDE SEQUENCE [LARGE SCALE GENOMIC DNA]</scope>
    <source>
        <strain evidence="7 8">ICT_H3.1</strain>
    </source>
</reference>
<keyword evidence="8" id="KW-1185">Reference proteome</keyword>
<dbReference type="PROSITE" id="PS50011">
    <property type="entry name" value="PROTEIN_KINASE_DOM"/>
    <property type="match status" value="1"/>
</dbReference>
<accession>A0ABT0U9P0</accession>
<dbReference type="EMBL" id="JAMQBK010000064">
    <property type="protein sequence ID" value="MCM2373699.1"/>
    <property type="molecule type" value="Genomic_DNA"/>
</dbReference>
<dbReference type="PANTHER" id="PTHR43289:SF6">
    <property type="entry name" value="SERINE_THREONINE-PROTEIN KINASE NEKL-3"/>
    <property type="match status" value="1"/>
</dbReference>
<keyword evidence="3 7" id="KW-0418">Kinase</keyword>
<evidence type="ECO:0000256" key="2">
    <source>
        <dbReference type="ARBA" id="ARBA00022741"/>
    </source>
</evidence>
<organism evidence="7 8">
    <name type="scientific">Aporhodopirellula aestuarii</name>
    <dbReference type="NCBI Taxonomy" id="2950107"/>
    <lineage>
        <taxon>Bacteria</taxon>
        <taxon>Pseudomonadati</taxon>
        <taxon>Planctomycetota</taxon>
        <taxon>Planctomycetia</taxon>
        <taxon>Pirellulales</taxon>
        <taxon>Pirellulaceae</taxon>
        <taxon>Aporhodopirellula</taxon>
    </lineage>
</organism>
<dbReference type="PANTHER" id="PTHR43289">
    <property type="entry name" value="MITOGEN-ACTIVATED PROTEIN KINASE KINASE KINASE 20-RELATED"/>
    <property type="match status" value="1"/>
</dbReference>
<dbReference type="Gene3D" id="1.10.510.10">
    <property type="entry name" value="Transferase(Phosphotransferase) domain 1"/>
    <property type="match status" value="1"/>
</dbReference>
<dbReference type="GO" id="GO:0004674">
    <property type="term" value="F:protein serine/threonine kinase activity"/>
    <property type="evidence" value="ECO:0007669"/>
    <property type="project" value="UniProtKB-KW"/>
</dbReference>
<evidence type="ECO:0000256" key="4">
    <source>
        <dbReference type="ARBA" id="ARBA00022840"/>
    </source>
</evidence>
<evidence type="ECO:0000313" key="8">
    <source>
        <dbReference type="Proteomes" id="UP001202961"/>
    </source>
</evidence>
<dbReference type="PROSITE" id="PS00108">
    <property type="entry name" value="PROTEIN_KINASE_ST"/>
    <property type="match status" value="1"/>
</dbReference>
<dbReference type="RefSeq" id="WP_250931507.1">
    <property type="nucleotide sequence ID" value="NZ_JAMQBK010000064.1"/>
</dbReference>
<dbReference type="SMART" id="SM00220">
    <property type="entry name" value="S_TKc"/>
    <property type="match status" value="1"/>
</dbReference>
<dbReference type="Gene3D" id="3.30.200.20">
    <property type="entry name" value="Phosphorylase Kinase, domain 1"/>
    <property type="match status" value="1"/>
</dbReference>
<evidence type="ECO:0000259" key="6">
    <source>
        <dbReference type="PROSITE" id="PS50011"/>
    </source>
</evidence>
<feature type="domain" description="Protein kinase" evidence="6">
    <location>
        <begin position="226"/>
        <end position="521"/>
    </location>
</feature>
<keyword evidence="4" id="KW-0067">ATP-binding</keyword>
<feature type="region of interest" description="Disordered" evidence="5">
    <location>
        <begin position="393"/>
        <end position="412"/>
    </location>
</feature>
<sequence>MFDPSRLAVEAHRLSGPQRDAFVRRHCGADPVKHAELANKLAELEELCATLPPGAADSDPSETVDPGRTLISESDSSDALSFDQKDGQTADQLTIDGGVANDLKLDDRLRAEAILDGFESDCSNAELPNWILYIPADANDALKRYLAHHLVLLDLAYRDERKLPIDLESYVSRLPEFQREIQAAITLRSQRSRSPTVRRGRNDSDIHSNAMAGWQQRANRSTSMRYVPGQMHAKGGLGAVYRGRDTELGRTVALKRILPKYENVQECRDRFVFEAEVTGSLEHPGIVPIYGLSTCEDGKPYYAMRFIRGRSFGDAIRKFHKENSPLAAGAFDSRAFRGLLRRLIECCNAMHYAHERRILHRDLKPDNIMLGQYGETLVVDWGLAMVMPRIDAPPNESKTDEDTLPFPSAGSQLREGTTVGTPSYMSPEQAKGVQQFLTPATDIYALGAILFRITTNQLCVEGQSLLEVVANVREGNLRDLNQALPVAPRPLASICRRALAYSPTERYATAIELADDIDRWMNDEKVLAHAEFETAREKAGRMIRRYRSWTLSTAVALVAVTVITLVASIFIQQAKAREELAKLRATQFKGEAISRYRQSREAIDTWLVQSNDALQYFPGTRSVRSRLLELAAEDYARLADGSSDDPELELERLRAMLRQGDLLLAAEQPQAAREIYSKAMSGLEQPRGDLDIERFAADAAHVHSRIGLSWAAEGQIDSARESYAAAVGKLRNLLSENDSEDAADEQEINRRLRYLAAAEINAGELELQVNDFERSRQSLQAGITALGRLGKQTLPKDELTKSQAMDLIGRMDLSLGNRQAAAKQFEGAARIVRGLVHSEPDQPEFLDALGSLMVSQASVDRGLGQSEREEASLREAVDAYRSLHRAIPDMPAYQEKLALTLTDLGIALHDAHRSGDARAILAESLTLLESLTRSYGNSMRYVDTTAATHDVLGQVLLDMGETADSQSHLIESLTAYQSLSETYPDRPDFYERLAIAQSHLSRAVAEESPENASTGFAAATAILTQLADQFPDVPSYRASLAHVAYHQGRFLATQDLEAAREAFEVAVQYWKELADQHDSAACERLAWLLATSPLKSICDETQACELAAQAVSLVPESEAFRSTLALSQVAANQIDAATKTISSLLDEKAFPSLGGRAWWAIAAVRQSQGQPSEAAQAIATAEAWYVDQASRHAELQTWRKWAGSHVDKY</sequence>
<evidence type="ECO:0000313" key="7">
    <source>
        <dbReference type="EMBL" id="MCM2373699.1"/>
    </source>
</evidence>
<gene>
    <name evidence="7" type="ORF">NB063_24050</name>
</gene>
<comment type="caution">
    <text evidence="7">The sequence shown here is derived from an EMBL/GenBank/DDBJ whole genome shotgun (WGS) entry which is preliminary data.</text>
</comment>
<dbReference type="Pfam" id="PF00069">
    <property type="entry name" value="Pkinase"/>
    <property type="match status" value="1"/>
</dbReference>
<keyword evidence="1" id="KW-0808">Transferase</keyword>
<dbReference type="Proteomes" id="UP001202961">
    <property type="component" value="Unassembled WGS sequence"/>
</dbReference>
<feature type="region of interest" description="Disordered" evidence="5">
    <location>
        <begin position="52"/>
        <end position="87"/>
    </location>
</feature>
<dbReference type="Gene3D" id="1.25.40.10">
    <property type="entry name" value="Tetratricopeptide repeat domain"/>
    <property type="match status" value="2"/>
</dbReference>
<proteinExistence type="predicted"/>
<dbReference type="SUPFAM" id="SSF48452">
    <property type="entry name" value="TPR-like"/>
    <property type="match status" value="2"/>
</dbReference>
<keyword evidence="7" id="KW-0723">Serine/threonine-protein kinase</keyword>
<dbReference type="InterPro" id="IPR008271">
    <property type="entry name" value="Ser/Thr_kinase_AS"/>
</dbReference>
<dbReference type="InterPro" id="IPR011990">
    <property type="entry name" value="TPR-like_helical_dom_sf"/>
</dbReference>
<protein>
    <submittedName>
        <fullName evidence="7">Serine/threonine protein kinase</fullName>
    </submittedName>
</protein>
<dbReference type="CDD" id="cd14014">
    <property type="entry name" value="STKc_PknB_like"/>
    <property type="match status" value="1"/>
</dbReference>
<keyword evidence="2" id="KW-0547">Nucleotide-binding</keyword>
<dbReference type="SUPFAM" id="SSF56112">
    <property type="entry name" value="Protein kinase-like (PK-like)"/>
    <property type="match status" value="1"/>
</dbReference>
<dbReference type="InterPro" id="IPR011009">
    <property type="entry name" value="Kinase-like_dom_sf"/>
</dbReference>